<feature type="region of interest" description="Disordered" evidence="1">
    <location>
        <begin position="223"/>
        <end position="250"/>
    </location>
</feature>
<feature type="compositionally biased region" description="Polar residues" evidence="1">
    <location>
        <begin position="224"/>
        <end position="250"/>
    </location>
</feature>
<feature type="region of interest" description="Disordered" evidence="1">
    <location>
        <begin position="1"/>
        <end position="100"/>
    </location>
</feature>
<evidence type="ECO:0000313" key="2">
    <source>
        <dbReference type="EMBL" id="CAE4625750.1"/>
    </source>
</evidence>
<evidence type="ECO:0000256" key="1">
    <source>
        <dbReference type="SAM" id="MobiDB-lite"/>
    </source>
</evidence>
<sequence>MPRSSRSRSKSVGSRSGRSRKPTKGFDDDQTEMESRALPPRSRSKTNRSRRKVTKHESSDEESYESEKINPKKKKSVARKRSTSRTRVKQRPIHDVQFTTSETMDDEVEIVYPRSSQAKNDYSQQNLIRLFELKNQIGAARAQQQHTPMQSASALNQDGALALFAAQKQNDPQGKLDLRSLIQLKKQMQQQQQLTSRQNGSAQGNSIDDLKEALKANIKDALQRGTQQPPHLRSQGSNMYQNNGYSRNQY</sequence>
<proteinExistence type="predicted"/>
<accession>A0A7S4RUX6</accession>
<feature type="compositionally biased region" description="Basic residues" evidence="1">
    <location>
        <begin position="42"/>
        <end position="54"/>
    </location>
</feature>
<gene>
    <name evidence="2" type="ORF">DBRI00130_LOCUS24637</name>
</gene>
<dbReference type="EMBL" id="HBNS01031428">
    <property type="protein sequence ID" value="CAE4625750.1"/>
    <property type="molecule type" value="Transcribed_RNA"/>
</dbReference>
<organism evidence="2">
    <name type="scientific">Ditylum brightwellii</name>
    <dbReference type="NCBI Taxonomy" id="49249"/>
    <lineage>
        <taxon>Eukaryota</taxon>
        <taxon>Sar</taxon>
        <taxon>Stramenopiles</taxon>
        <taxon>Ochrophyta</taxon>
        <taxon>Bacillariophyta</taxon>
        <taxon>Mediophyceae</taxon>
        <taxon>Lithodesmiophycidae</taxon>
        <taxon>Lithodesmiales</taxon>
        <taxon>Lithodesmiaceae</taxon>
        <taxon>Ditylum</taxon>
    </lineage>
</organism>
<protein>
    <submittedName>
        <fullName evidence="2">Uncharacterized protein</fullName>
    </submittedName>
</protein>
<feature type="compositionally biased region" description="Basic residues" evidence="1">
    <location>
        <begin position="71"/>
        <end position="91"/>
    </location>
</feature>
<name>A0A7S4RUX6_9STRA</name>
<reference evidence="2" key="1">
    <citation type="submission" date="2021-01" db="EMBL/GenBank/DDBJ databases">
        <authorList>
            <person name="Corre E."/>
            <person name="Pelletier E."/>
            <person name="Niang G."/>
            <person name="Scheremetjew M."/>
            <person name="Finn R."/>
            <person name="Kale V."/>
            <person name="Holt S."/>
            <person name="Cochrane G."/>
            <person name="Meng A."/>
            <person name="Brown T."/>
            <person name="Cohen L."/>
        </authorList>
    </citation>
    <scope>NUCLEOTIDE SEQUENCE</scope>
    <source>
        <strain evidence="2">GSO104</strain>
    </source>
</reference>
<dbReference type="AlphaFoldDB" id="A0A7S4RUX6"/>